<feature type="region of interest" description="Disordered" evidence="1">
    <location>
        <begin position="1"/>
        <end position="22"/>
    </location>
</feature>
<evidence type="ECO:0000313" key="2">
    <source>
        <dbReference type="EMBL" id="KAE8932061.1"/>
    </source>
</evidence>
<feature type="region of interest" description="Disordered" evidence="1">
    <location>
        <begin position="59"/>
        <end position="93"/>
    </location>
</feature>
<proteinExistence type="predicted"/>
<accession>A0A6A3EJI1</accession>
<dbReference type="AlphaFoldDB" id="A0A6A3EJI1"/>
<comment type="caution">
    <text evidence="2">The sequence shown here is derived from an EMBL/GenBank/DDBJ whole genome shotgun (WGS) entry which is preliminary data.</text>
</comment>
<feature type="region of interest" description="Disordered" evidence="1">
    <location>
        <begin position="732"/>
        <end position="766"/>
    </location>
</feature>
<evidence type="ECO:0000313" key="3">
    <source>
        <dbReference type="Proteomes" id="UP000429523"/>
    </source>
</evidence>
<feature type="region of interest" description="Disordered" evidence="1">
    <location>
        <begin position="206"/>
        <end position="247"/>
    </location>
</feature>
<feature type="region of interest" description="Disordered" evidence="1">
    <location>
        <begin position="476"/>
        <end position="496"/>
    </location>
</feature>
<name>A0A6A3EJI1_9STRA</name>
<evidence type="ECO:0008006" key="4">
    <source>
        <dbReference type="Google" id="ProtNLM"/>
    </source>
</evidence>
<dbReference type="EMBL" id="QXGF01001162">
    <property type="protein sequence ID" value="KAE8932061.1"/>
    <property type="molecule type" value="Genomic_DNA"/>
</dbReference>
<gene>
    <name evidence="2" type="ORF">PF009_g17897</name>
</gene>
<feature type="compositionally biased region" description="Basic and acidic residues" evidence="1">
    <location>
        <begin position="732"/>
        <end position="755"/>
    </location>
</feature>
<dbReference type="GO" id="GO:0006508">
    <property type="term" value="P:proteolysis"/>
    <property type="evidence" value="ECO:0007669"/>
    <property type="project" value="InterPro"/>
</dbReference>
<feature type="region of interest" description="Disordered" evidence="1">
    <location>
        <begin position="366"/>
        <end position="396"/>
    </location>
</feature>
<dbReference type="PROSITE" id="PS00141">
    <property type="entry name" value="ASP_PROTEASE"/>
    <property type="match status" value="1"/>
</dbReference>
<organism evidence="2 3">
    <name type="scientific">Phytophthora fragariae</name>
    <dbReference type="NCBI Taxonomy" id="53985"/>
    <lineage>
        <taxon>Eukaryota</taxon>
        <taxon>Sar</taxon>
        <taxon>Stramenopiles</taxon>
        <taxon>Oomycota</taxon>
        <taxon>Peronosporomycetes</taxon>
        <taxon>Peronosporales</taxon>
        <taxon>Peronosporaceae</taxon>
        <taxon>Phytophthora</taxon>
    </lineage>
</organism>
<evidence type="ECO:0000256" key="1">
    <source>
        <dbReference type="SAM" id="MobiDB-lite"/>
    </source>
</evidence>
<feature type="compositionally biased region" description="Basic and acidic residues" evidence="1">
    <location>
        <begin position="59"/>
        <end position="68"/>
    </location>
</feature>
<reference evidence="2 3" key="1">
    <citation type="submission" date="2018-08" db="EMBL/GenBank/DDBJ databases">
        <title>Genomic investigation of the strawberry pathogen Phytophthora fragariae indicates pathogenicity is determined by transcriptional variation in three key races.</title>
        <authorList>
            <person name="Adams T.M."/>
            <person name="Armitage A.D."/>
            <person name="Sobczyk M.K."/>
            <person name="Bates H.J."/>
            <person name="Dunwell J.M."/>
            <person name="Nellist C.F."/>
            <person name="Harrison R.J."/>
        </authorList>
    </citation>
    <scope>NUCLEOTIDE SEQUENCE [LARGE SCALE GENOMIC DNA]</scope>
    <source>
        <strain evidence="2 3">NOV-9</strain>
    </source>
</reference>
<protein>
    <recommendedName>
        <fullName evidence="4">Peptidase A2 domain-containing protein</fullName>
    </recommendedName>
</protein>
<dbReference type="Proteomes" id="UP000429523">
    <property type="component" value="Unassembled WGS sequence"/>
</dbReference>
<sequence length="766" mass="84635">MQVECEQPPPPQQQPGGFSGGNGNSRSWCSFCQVEGHTIGGCPTVKRLRDLDAKQQVEKWRRREEGEVRAAPSSGPKNGSEGNRGREEEKYAAVAVPKSVMSVKRSDELKTKRERTCVYPAADAKRADPKNGDETKKIPVMGVCDGVKESPVGRVDEPEGVAVLGESVACPEASEFVEEKTDDEKKESIARVEKVITVNETVAEELKESAVASVPKPVDESGLRTVPNEGDEVELSGETVKDERGGTVEPLPLKRLFSDDELGAMEKCAPGQEVTVLAGTDIAVEKEEYDKELEDRLYPLDEVELQERVKKIAEARKELSIEEMDSYLGLPVDVLEKTKGASKEEMTSHEYWQDWFEKTLKRTTEAKRASRDFRDTSTVPEPLKTHSTSVTVERFGLPPEDVEKIKKNVLPDNGMNAKDAEAVAYSNIGVPASDGTVENSAKKDREDGEEPTVETSPLVIRALGREAVYEWLKKVRDESDRPEDEGTPGGPSLRDQVPEVDWVQLLTVPAELTKRDSVPLPDWVTFSDWVERYHSECAELVWKKLLEHEAGKASPKEGKEPRTKEPVDFDGACLYVEVAEAVHGVSLYLEREEGISHYVEVMRPGRLEPERSEKRGLVEVVTVELPNGFGLRRDEAEETDEPEVVAGGCRVVCAVGGYEALSGGFIDCLPPHMLADTGATLSLVDKLVLKWLEGVEETLRPYEGLRPVLTKSVSGDLKDGVETETVKTMVEGRRDRPAEIVEAPKPEIPPDKGMEADFSDFALSDE</sequence>
<feature type="region of interest" description="Disordered" evidence="1">
    <location>
        <begin position="429"/>
        <end position="456"/>
    </location>
</feature>
<feature type="compositionally biased region" description="Basic and acidic residues" evidence="1">
    <location>
        <begin position="366"/>
        <end position="375"/>
    </location>
</feature>
<dbReference type="InterPro" id="IPR001969">
    <property type="entry name" value="Aspartic_peptidase_AS"/>
</dbReference>
<dbReference type="GO" id="GO:0004190">
    <property type="term" value="F:aspartic-type endopeptidase activity"/>
    <property type="evidence" value="ECO:0007669"/>
    <property type="project" value="InterPro"/>
</dbReference>